<keyword evidence="4 14" id="KW-1133">Transmembrane helix</keyword>
<dbReference type="InterPro" id="IPR038599">
    <property type="entry name" value="LAP1C-like_C_sf"/>
</dbReference>
<organism evidence="17 18">
    <name type="scientific">Sciurus carolinensis</name>
    <name type="common">Eastern gray squirrel</name>
    <dbReference type="NCBI Taxonomy" id="30640"/>
    <lineage>
        <taxon>Eukaryota</taxon>
        <taxon>Metazoa</taxon>
        <taxon>Chordata</taxon>
        <taxon>Craniata</taxon>
        <taxon>Vertebrata</taxon>
        <taxon>Euteleostomi</taxon>
        <taxon>Mammalia</taxon>
        <taxon>Eutheria</taxon>
        <taxon>Euarchontoglires</taxon>
        <taxon>Glires</taxon>
        <taxon>Rodentia</taxon>
        <taxon>Sciuromorpha</taxon>
        <taxon>Sciuridae</taxon>
        <taxon>Sciurinae</taxon>
        <taxon>Sciurini</taxon>
        <taxon>Sciurus</taxon>
    </lineage>
</organism>
<comment type="caution">
    <text evidence="17">The sequence shown here is derived from an EMBL/GenBank/DDBJ whole genome shotgun (WGS) entry which is preliminary data.</text>
</comment>
<dbReference type="InterPro" id="IPR046754">
    <property type="entry name" value="TOIP1/2_N"/>
</dbReference>
<sequence>MSSQGNPDTKKSVLNPEEIKHTMTDSGLRDPPEDSQKDLENDPSVNSQAQETTVTASAIEEVQTPHPASGLKDHQEVEAKGLESTGADDTSESPDETNAGSRPEDKTEHESSTSLEDRAQGHRSPSEGPGEDPLDPDPSRSPGDEVGRAAAGLGSVSAALPADASDQTSASEEPPAADSPDTLSPGHSRPEPEGQDSLRRRLPAPGAESHEQETQRLEEKEESAKDTLRKIEKKNLWNCGSILLVCLVVFILGLSFVNSYYSSPAQQVPQNPALEAFLAQFSQLKDKFPGQSPFLWQRGRKFLQKHLNASNPTEPATIIFTAAREGRETLKCLSHHVADAYTSSQKGSAITIDGANRAMNDSDAVKLWVDLELSYGFENGQKAAVVHHFESLPAGSTLIFYKYCDHENAAFKDVALVLTVLLEEDTLEANVGPRETEEKVRDLLWAKFTNADTPSSFNHMDSDKLSGLWSRISHLVLPVQPVRRIEEQGCLV</sequence>
<evidence type="ECO:0000256" key="10">
    <source>
        <dbReference type="ARBA" id="ARBA00040724"/>
    </source>
</evidence>
<evidence type="ECO:0000259" key="16">
    <source>
        <dbReference type="Pfam" id="PF20443"/>
    </source>
</evidence>
<comment type="function">
    <text evidence="8">Required for nuclear membrane integrity. Induces TOR1A and TOR1B ATPase activity and is required for their location on the nuclear membrane. Binds to A- and B-type lamins. Possible role in membrane attachment and assembly of the nuclear lamina.</text>
</comment>
<evidence type="ECO:0000313" key="18">
    <source>
        <dbReference type="Proteomes" id="UP001166674"/>
    </source>
</evidence>
<dbReference type="Pfam" id="PF05609">
    <property type="entry name" value="LAP1_C"/>
    <property type="match status" value="1"/>
</dbReference>
<dbReference type="GO" id="GO:0061024">
    <property type="term" value="P:membrane organization"/>
    <property type="evidence" value="ECO:0007669"/>
    <property type="project" value="TreeGrafter"/>
</dbReference>
<evidence type="ECO:0000256" key="8">
    <source>
        <dbReference type="ARBA" id="ARBA00037580"/>
    </source>
</evidence>
<feature type="domain" description="Torsin-1A-interacting protein 1/2 N-terminal" evidence="16">
    <location>
        <begin position="23"/>
        <end position="252"/>
    </location>
</feature>
<protein>
    <recommendedName>
        <fullName evidence="10">Torsin-1A-interacting protein 1</fullName>
    </recommendedName>
    <alternativeName>
        <fullName evidence="12">Lamina-associated polypeptide 1B</fullName>
    </alternativeName>
</protein>
<dbReference type="GO" id="GO:0007029">
    <property type="term" value="P:endoplasmic reticulum organization"/>
    <property type="evidence" value="ECO:0007669"/>
    <property type="project" value="TreeGrafter"/>
</dbReference>
<evidence type="ECO:0000256" key="14">
    <source>
        <dbReference type="SAM" id="Phobius"/>
    </source>
</evidence>
<dbReference type="AlphaFoldDB" id="A0AA41NC62"/>
<evidence type="ECO:0000256" key="1">
    <source>
        <dbReference type="ARBA" id="ARBA00007860"/>
    </source>
</evidence>
<feature type="compositionally biased region" description="Low complexity" evidence="13">
    <location>
        <begin position="149"/>
        <end position="162"/>
    </location>
</feature>
<dbReference type="InterPro" id="IPR008662">
    <property type="entry name" value="TOIP1/2"/>
</dbReference>
<evidence type="ECO:0000256" key="2">
    <source>
        <dbReference type="ARBA" id="ARBA00022553"/>
    </source>
</evidence>
<name>A0AA41NC62_SCICA</name>
<keyword evidence="5 14" id="KW-0472">Membrane</keyword>
<feature type="region of interest" description="Disordered" evidence="13">
    <location>
        <begin position="1"/>
        <end position="224"/>
    </location>
</feature>
<feature type="compositionally biased region" description="Basic and acidic residues" evidence="13">
    <location>
        <begin position="71"/>
        <end position="81"/>
    </location>
</feature>
<feature type="transmembrane region" description="Helical" evidence="14">
    <location>
        <begin position="235"/>
        <end position="257"/>
    </location>
</feature>
<dbReference type="InterPro" id="IPR046753">
    <property type="entry name" value="TOIP1/2_C"/>
</dbReference>
<feature type="compositionally biased region" description="Basic and acidic residues" evidence="13">
    <location>
        <begin position="17"/>
        <end position="40"/>
    </location>
</feature>
<feature type="compositionally biased region" description="Basic and acidic residues" evidence="13">
    <location>
        <begin position="188"/>
        <end position="199"/>
    </location>
</feature>
<dbReference type="GO" id="GO:0005783">
    <property type="term" value="C:endoplasmic reticulum"/>
    <property type="evidence" value="ECO:0007669"/>
    <property type="project" value="TreeGrafter"/>
</dbReference>
<comment type="similarity">
    <text evidence="1">Belongs to the TOR1AIP family.</text>
</comment>
<dbReference type="Pfam" id="PF20443">
    <property type="entry name" value="LAP1_N"/>
    <property type="match status" value="1"/>
</dbReference>
<accession>A0AA41NC62</accession>
<reference evidence="17" key="1">
    <citation type="submission" date="2020-03" db="EMBL/GenBank/DDBJ databases">
        <title>Studies in the Genomics of Life Span.</title>
        <authorList>
            <person name="Glass D."/>
        </authorList>
    </citation>
    <scope>NUCLEOTIDE SEQUENCE</scope>
    <source>
        <strain evidence="17">SUZIE</strain>
        <tissue evidence="17">Muscle</tissue>
    </source>
</reference>
<gene>
    <name evidence="17" type="ORF">SUZIE_193115</name>
</gene>
<feature type="compositionally biased region" description="Basic and acidic residues" evidence="13">
    <location>
        <begin position="102"/>
        <end position="120"/>
    </location>
</feature>
<proteinExistence type="inferred from homology"/>
<evidence type="ECO:0000259" key="15">
    <source>
        <dbReference type="Pfam" id="PF05609"/>
    </source>
</evidence>
<comment type="subcellular location">
    <subcellularLocation>
        <location evidence="9">Nucleus inner membrane</location>
        <topology evidence="9">Single-pass membrane protein</topology>
    </subcellularLocation>
</comment>
<feature type="domain" description="Torsin-1A-interacting protein 1/2 AAA+ activator" evidence="15">
    <location>
        <begin position="259"/>
        <end position="491"/>
    </location>
</feature>
<evidence type="ECO:0000256" key="4">
    <source>
        <dbReference type="ARBA" id="ARBA00022989"/>
    </source>
</evidence>
<evidence type="ECO:0000256" key="5">
    <source>
        <dbReference type="ARBA" id="ARBA00023136"/>
    </source>
</evidence>
<dbReference type="FunFam" id="3.40.50.12190:FF:000001">
    <property type="entry name" value="torsin-1A-interacting protein 1 isoform X1"/>
    <property type="match status" value="1"/>
</dbReference>
<keyword evidence="2" id="KW-0597">Phosphoprotein</keyword>
<evidence type="ECO:0000313" key="17">
    <source>
        <dbReference type="EMBL" id="MBZ3887471.1"/>
    </source>
</evidence>
<dbReference type="PANTHER" id="PTHR18843">
    <property type="entry name" value="TORSIN-1A-INTERACTING PROTEIN"/>
    <property type="match status" value="1"/>
</dbReference>
<evidence type="ECO:0000256" key="7">
    <source>
        <dbReference type="ARBA" id="ARBA00023242"/>
    </source>
</evidence>
<evidence type="ECO:0000256" key="9">
    <source>
        <dbReference type="ARBA" id="ARBA00037876"/>
    </source>
</evidence>
<dbReference type="EMBL" id="JAATJV010415539">
    <property type="protein sequence ID" value="MBZ3887471.1"/>
    <property type="molecule type" value="Genomic_DNA"/>
</dbReference>
<evidence type="ECO:0000256" key="3">
    <source>
        <dbReference type="ARBA" id="ARBA00022692"/>
    </source>
</evidence>
<evidence type="ECO:0000256" key="6">
    <source>
        <dbReference type="ARBA" id="ARBA00023180"/>
    </source>
</evidence>
<keyword evidence="7" id="KW-0539">Nucleus</keyword>
<dbReference type="Gene3D" id="3.40.50.12190">
    <property type="match status" value="1"/>
</dbReference>
<dbReference type="Proteomes" id="UP001166674">
    <property type="component" value="Unassembled WGS sequence"/>
</dbReference>
<feature type="compositionally biased region" description="Polar residues" evidence="13">
    <location>
        <begin position="43"/>
        <end position="56"/>
    </location>
</feature>
<keyword evidence="6" id="KW-0325">Glycoprotein</keyword>
<feature type="compositionally biased region" description="Basic and acidic residues" evidence="13">
    <location>
        <begin position="208"/>
        <end position="224"/>
    </location>
</feature>
<evidence type="ECO:0000256" key="12">
    <source>
        <dbReference type="ARBA" id="ARBA00076656"/>
    </source>
</evidence>
<keyword evidence="3 14" id="KW-0812">Transmembrane</keyword>
<comment type="subunit">
    <text evidence="11">Interacts with ATP1B4. Interacts with TOR1A (ATP-bound). Interacts with TOR1B, TOR2A and TOR3A. Interacts with VIM.</text>
</comment>
<dbReference type="GO" id="GO:0005637">
    <property type="term" value="C:nuclear inner membrane"/>
    <property type="evidence" value="ECO:0007669"/>
    <property type="project" value="UniProtKB-SubCell"/>
</dbReference>
<dbReference type="GO" id="GO:0001671">
    <property type="term" value="F:ATPase activator activity"/>
    <property type="evidence" value="ECO:0007669"/>
    <property type="project" value="InterPro"/>
</dbReference>
<keyword evidence="18" id="KW-1185">Reference proteome</keyword>
<evidence type="ECO:0000256" key="11">
    <source>
        <dbReference type="ARBA" id="ARBA00062131"/>
    </source>
</evidence>
<evidence type="ECO:0000256" key="13">
    <source>
        <dbReference type="SAM" id="MobiDB-lite"/>
    </source>
</evidence>
<dbReference type="PANTHER" id="PTHR18843:SF2">
    <property type="entry name" value="TORSIN-1A-INTERACTING PROTEIN 2"/>
    <property type="match status" value="1"/>
</dbReference>